<dbReference type="EMBL" id="JAKZGP010000012">
    <property type="protein sequence ID" value="MCH7409077.1"/>
    <property type="molecule type" value="Genomic_DNA"/>
</dbReference>
<dbReference type="SUPFAM" id="SSF53756">
    <property type="entry name" value="UDP-Glycosyltransferase/glycogen phosphorylase"/>
    <property type="match status" value="1"/>
</dbReference>
<evidence type="ECO:0000313" key="3">
    <source>
        <dbReference type="EMBL" id="MCH7409077.1"/>
    </source>
</evidence>
<keyword evidence="1" id="KW-0808">Transferase</keyword>
<gene>
    <name evidence="3" type="ORF">MM239_06710</name>
</gene>
<reference evidence="3" key="1">
    <citation type="submission" date="2022-03" db="EMBL/GenBank/DDBJ databases">
        <title>De novo assembled genomes of Belliella spp. (Cyclobacteriaceae) strains.</title>
        <authorList>
            <person name="Szabo A."/>
            <person name="Korponai K."/>
            <person name="Felfoldi T."/>
        </authorList>
    </citation>
    <scope>NUCLEOTIDE SEQUENCE</scope>
    <source>
        <strain evidence="3">DSM 111904</strain>
    </source>
</reference>
<protein>
    <submittedName>
        <fullName evidence="3">Glycosyltransferase</fullName>
    </submittedName>
</protein>
<keyword evidence="4" id="KW-1185">Reference proteome</keyword>
<dbReference type="Gene3D" id="3.40.50.2000">
    <property type="entry name" value="Glycogen Phosphorylase B"/>
    <property type="match status" value="2"/>
</dbReference>
<dbReference type="RefSeq" id="WP_241347436.1">
    <property type="nucleotide sequence ID" value="NZ_JAKZGP010000012.1"/>
</dbReference>
<evidence type="ECO:0000313" key="4">
    <source>
        <dbReference type="Proteomes" id="UP001165489"/>
    </source>
</evidence>
<sequence>MKKIAFIVCQYGKEVNGGAEIHCKMLAERLTPFYDVEVLTSTTIDISTFEPFYEEGLEIVNEVKVRRFQPIPFQKTRYEKLYKASKLGRKIRRNLYRLKILKWISNIFPVWSIGTKNEEEMLKSHGFYSPSLIEYVNQNVNNYQALILISYPYPSTYFIGKKYPSKCILIPTAHEEGDLYRSIQSKIFTKIFHIAFNTEAERDLCKKVFGNKLSKSSILAVGIDITDPASENHIIEKFNLPDSYILYFGRITSGKIGKLIDWFLEFKKNHKSNVKLVLTGRLFMEKVNNKDIIYTGFVSEAEKTALISKAKVVVNPSDKESLSLLLLESMALGKPVIVNGNCEVMKQHCIKSDFACDYFISKNDFLKKLELSLENSKYRDNMTRKAKEYVLTHYNWKKIISDLKILIEQVPVK</sequence>
<comment type="caution">
    <text evidence="3">The sequence shown here is derived from an EMBL/GenBank/DDBJ whole genome shotgun (WGS) entry which is preliminary data.</text>
</comment>
<dbReference type="InterPro" id="IPR001296">
    <property type="entry name" value="Glyco_trans_1"/>
</dbReference>
<accession>A0ABS9UY30</accession>
<evidence type="ECO:0000259" key="2">
    <source>
        <dbReference type="Pfam" id="PF00534"/>
    </source>
</evidence>
<organism evidence="3 4">
    <name type="scientific">Belliella filtrata</name>
    <dbReference type="NCBI Taxonomy" id="2923435"/>
    <lineage>
        <taxon>Bacteria</taxon>
        <taxon>Pseudomonadati</taxon>
        <taxon>Bacteroidota</taxon>
        <taxon>Cytophagia</taxon>
        <taxon>Cytophagales</taxon>
        <taxon>Cyclobacteriaceae</taxon>
        <taxon>Belliella</taxon>
    </lineage>
</organism>
<name>A0ABS9UY30_9BACT</name>
<proteinExistence type="predicted"/>
<evidence type="ECO:0000256" key="1">
    <source>
        <dbReference type="ARBA" id="ARBA00022679"/>
    </source>
</evidence>
<dbReference type="PANTHER" id="PTHR46401">
    <property type="entry name" value="GLYCOSYLTRANSFERASE WBBK-RELATED"/>
    <property type="match status" value="1"/>
</dbReference>
<feature type="domain" description="Glycosyl transferase family 1" evidence="2">
    <location>
        <begin position="234"/>
        <end position="388"/>
    </location>
</feature>
<dbReference type="Pfam" id="PF00534">
    <property type="entry name" value="Glycos_transf_1"/>
    <property type="match status" value="1"/>
</dbReference>
<dbReference type="CDD" id="cd03801">
    <property type="entry name" value="GT4_PimA-like"/>
    <property type="match status" value="1"/>
</dbReference>
<dbReference type="PANTHER" id="PTHR46401:SF2">
    <property type="entry name" value="GLYCOSYLTRANSFERASE WBBK-RELATED"/>
    <property type="match status" value="1"/>
</dbReference>
<dbReference type="Proteomes" id="UP001165489">
    <property type="component" value="Unassembled WGS sequence"/>
</dbReference>